<dbReference type="EMBL" id="BAABEY010000020">
    <property type="protein sequence ID" value="GAA4439013.1"/>
    <property type="molecule type" value="Genomic_DNA"/>
</dbReference>
<proteinExistence type="inferred from homology"/>
<dbReference type="InterPro" id="IPR007627">
    <property type="entry name" value="RNA_pol_sigma70_r2"/>
</dbReference>
<keyword evidence="3" id="KW-0731">Sigma factor</keyword>
<keyword evidence="2" id="KW-0805">Transcription regulation</keyword>
<sequence length="213" mass="25468">MAFFARPAKLAYSSALYDITPSVLLMTYFHAEPLTSTAPGAVDEEPRRTDRELFVEVYEKYWNKLYEIAYRRLPDKESAEEVVQEIFTDLWEKRDIRNIRNVENYLTRAIKFAVIDHIRRLSARKRFLDYHKTFLEIQTVDQSVLDYQELPEILQDSMGGLSDTTRKIFWFNHIMDWKKDRIADYFQLSEKAIEYHLTKSLKTVKIYLKNISF</sequence>
<name>A0ABP8LX04_9BACT</name>
<dbReference type="InterPro" id="IPR013324">
    <property type="entry name" value="RNA_pol_sigma_r3/r4-like"/>
</dbReference>
<organism evidence="6 7">
    <name type="scientific">Ravibacter arvi</name>
    <dbReference type="NCBI Taxonomy" id="2051041"/>
    <lineage>
        <taxon>Bacteria</taxon>
        <taxon>Pseudomonadati</taxon>
        <taxon>Bacteroidota</taxon>
        <taxon>Cytophagia</taxon>
        <taxon>Cytophagales</taxon>
        <taxon>Spirosomataceae</taxon>
        <taxon>Ravibacter</taxon>
    </lineage>
</organism>
<dbReference type="Pfam" id="PF04542">
    <property type="entry name" value="Sigma70_r2"/>
    <property type="match status" value="1"/>
</dbReference>
<evidence type="ECO:0000256" key="4">
    <source>
        <dbReference type="ARBA" id="ARBA00023163"/>
    </source>
</evidence>
<dbReference type="Gene3D" id="1.10.1740.10">
    <property type="match status" value="1"/>
</dbReference>
<dbReference type="PANTHER" id="PTHR43133">
    <property type="entry name" value="RNA POLYMERASE ECF-TYPE SIGMA FACTO"/>
    <property type="match status" value="1"/>
</dbReference>
<evidence type="ECO:0000313" key="6">
    <source>
        <dbReference type="EMBL" id="GAA4439013.1"/>
    </source>
</evidence>
<evidence type="ECO:0000256" key="2">
    <source>
        <dbReference type="ARBA" id="ARBA00023015"/>
    </source>
</evidence>
<evidence type="ECO:0000256" key="1">
    <source>
        <dbReference type="ARBA" id="ARBA00010641"/>
    </source>
</evidence>
<gene>
    <name evidence="6" type="ORF">GCM10023091_20600</name>
</gene>
<evidence type="ECO:0000313" key="7">
    <source>
        <dbReference type="Proteomes" id="UP001501508"/>
    </source>
</evidence>
<dbReference type="NCBIfam" id="TIGR02937">
    <property type="entry name" value="sigma70-ECF"/>
    <property type="match status" value="1"/>
</dbReference>
<comment type="caution">
    <text evidence="6">The sequence shown here is derived from an EMBL/GenBank/DDBJ whole genome shotgun (WGS) entry which is preliminary data.</text>
</comment>
<dbReference type="SUPFAM" id="SSF88946">
    <property type="entry name" value="Sigma2 domain of RNA polymerase sigma factors"/>
    <property type="match status" value="1"/>
</dbReference>
<evidence type="ECO:0000256" key="3">
    <source>
        <dbReference type="ARBA" id="ARBA00023082"/>
    </source>
</evidence>
<keyword evidence="4" id="KW-0804">Transcription</keyword>
<dbReference type="PANTHER" id="PTHR43133:SF46">
    <property type="entry name" value="RNA POLYMERASE SIGMA-70 FACTOR ECF SUBFAMILY"/>
    <property type="match status" value="1"/>
</dbReference>
<evidence type="ECO:0000259" key="5">
    <source>
        <dbReference type="Pfam" id="PF04542"/>
    </source>
</evidence>
<dbReference type="InterPro" id="IPR013325">
    <property type="entry name" value="RNA_pol_sigma_r2"/>
</dbReference>
<keyword evidence="7" id="KW-1185">Reference proteome</keyword>
<dbReference type="InterPro" id="IPR014284">
    <property type="entry name" value="RNA_pol_sigma-70_dom"/>
</dbReference>
<feature type="domain" description="RNA polymerase sigma-70 region 2" evidence="5">
    <location>
        <begin position="58"/>
        <end position="122"/>
    </location>
</feature>
<dbReference type="Proteomes" id="UP001501508">
    <property type="component" value="Unassembled WGS sequence"/>
</dbReference>
<protein>
    <recommendedName>
        <fullName evidence="5">RNA polymerase sigma-70 region 2 domain-containing protein</fullName>
    </recommendedName>
</protein>
<dbReference type="InterPro" id="IPR039425">
    <property type="entry name" value="RNA_pol_sigma-70-like"/>
</dbReference>
<reference evidence="7" key="1">
    <citation type="journal article" date="2019" name="Int. J. Syst. Evol. Microbiol.">
        <title>The Global Catalogue of Microorganisms (GCM) 10K type strain sequencing project: providing services to taxonomists for standard genome sequencing and annotation.</title>
        <authorList>
            <consortium name="The Broad Institute Genomics Platform"/>
            <consortium name="The Broad Institute Genome Sequencing Center for Infectious Disease"/>
            <person name="Wu L."/>
            <person name="Ma J."/>
        </authorList>
    </citation>
    <scope>NUCLEOTIDE SEQUENCE [LARGE SCALE GENOMIC DNA]</scope>
    <source>
        <strain evidence="7">JCM 31920</strain>
    </source>
</reference>
<dbReference type="SUPFAM" id="SSF88659">
    <property type="entry name" value="Sigma3 and sigma4 domains of RNA polymerase sigma factors"/>
    <property type="match status" value="1"/>
</dbReference>
<comment type="similarity">
    <text evidence="1">Belongs to the sigma-70 factor family. ECF subfamily.</text>
</comment>
<accession>A0ABP8LX04</accession>